<name>Q1LTC3_BAUCH</name>
<reference evidence="11 12" key="1">
    <citation type="journal article" date="2006" name="PLoS Biol.">
        <title>Metabolic complementarity and genomics of the dual bacterial symbiosis of sharpshooters.</title>
        <authorList>
            <person name="Wu D."/>
            <person name="Daugherty S.C."/>
            <person name="Van Aken S.E."/>
            <person name="Pai G.H."/>
            <person name="Watkins K.L."/>
            <person name="Khouri H."/>
            <person name="Tallon L.J."/>
            <person name="Zaborsky J.M."/>
            <person name="Dunbar H.E."/>
            <person name="Tran P.L."/>
            <person name="Moran N.A."/>
            <person name="Eisen J.A."/>
        </authorList>
    </citation>
    <scope>NUCLEOTIDE SEQUENCE [LARGE SCALE GENOMIC DNA]</scope>
    <source>
        <strain evidence="11">Hc</strain>
    </source>
</reference>
<dbReference type="InterPro" id="IPR036789">
    <property type="entry name" value="Ribosomal_uL6-like_a/b-dom_sf"/>
</dbReference>
<dbReference type="PANTHER" id="PTHR11655">
    <property type="entry name" value="60S/50S RIBOSOMAL PROTEIN L6/L9"/>
    <property type="match status" value="1"/>
</dbReference>
<sequence>MSRIAKLPINIPPNVGVEINGQKITIKGDNGELTHTINNAVSIQKIDDQLTFVPRHNYTHGWALAGTTRAILNSMVIGVTQGFTKKLQLIGVGYRITLNNHVISLFLGYSHTINYKLPMNITAECPSPTEIILKSADKQALGQVAIDLHSYRHPDPYKGKGIRYAEEIVYTKEAKKK</sequence>
<dbReference type="GO" id="GO:0019843">
    <property type="term" value="F:rRNA binding"/>
    <property type="evidence" value="ECO:0007669"/>
    <property type="project" value="UniProtKB-UniRule"/>
</dbReference>
<dbReference type="GO" id="GO:0003735">
    <property type="term" value="F:structural constituent of ribosome"/>
    <property type="evidence" value="ECO:0007669"/>
    <property type="project" value="UniProtKB-UniRule"/>
</dbReference>
<evidence type="ECO:0000256" key="9">
    <source>
        <dbReference type="RuleBase" id="RU003870"/>
    </source>
</evidence>
<keyword evidence="12" id="KW-1185">Reference proteome</keyword>
<dbReference type="AlphaFoldDB" id="Q1LTC3"/>
<dbReference type="OrthoDB" id="9805007at2"/>
<dbReference type="GO" id="GO:0022625">
    <property type="term" value="C:cytosolic large ribosomal subunit"/>
    <property type="evidence" value="ECO:0007669"/>
    <property type="project" value="UniProtKB-UniRule"/>
</dbReference>
<protein>
    <recommendedName>
        <fullName evidence="6 7">50S ribosomal protein L6</fullName>
    </recommendedName>
</protein>
<dbReference type="FunFam" id="3.90.930.12:FF:000001">
    <property type="entry name" value="50S ribosomal protein L6"/>
    <property type="match status" value="1"/>
</dbReference>
<dbReference type="InterPro" id="IPR000702">
    <property type="entry name" value="Ribosomal_uL6-like"/>
</dbReference>
<feature type="domain" description="Large ribosomal subunit protein uL6 alpha-beta" evidence="10">
    <location>
        <begin position="90"/>
        <end position="164"/>
    </location>
</feature>
<dbReference type="PANTHER" id="PTHR11655:SF14">
    <property type="entry name" value="LARGE RIBOSOMAL SUBUNIT PROTEIN UL6M"/>
    <property type="match status" value="1"/>
</dbReference>
<evidence type="ECO:0000313" key="11">
    <source>
        <dbReference type="EMBL" id="ABF14090.1"/>
    </source>
</evidence>
<dbReference type="HOGENOM" id="CLU_065464_1_2_6"/>
<dbReference type="SUPFAM" id="SSF56053">
    <property type="entry name" value="Ribosomal protein L6"/>
    <property type="match status" value="2"/>
</dbReference>
<keyword evidence="5 8" id="KW-0687">Ribonucleoprotein</keyword>
<evidence type="ECO:0000256" key="7">
    <source>
        <dbReference type="NCBIfam" id="TIGR03654"/>
    </source>
</evidence>
<dbReference type="EMBL" id="CP000238">
    <property type="protein sequence ID" value="ABF14090.1"/>
    <property type="molecule type" value="Genomic_DNA"/>
</dbReference>
<evidence type="ECO:0000256" key="1">
    <source>
        <dbReference type="ARBA" id="ARBA00009356"/>
    </source>
</evidence>
<evidence type="ECO:0000313" key="12">
    <source>
        <dbReference type="Proteomes" id="UP000002427"/>
    </source>
</evidence>
<feature type="domain" description="Large ribosomal subunit protein uL6 alpha-beta" evidence="10">
    <location>
        <begin position="11"/>
        <end position="82"/>
    </location>
</feature>
<dbReference type="InterPro" id="IPR002358">
    <property type="entry name" value="Ribosomal_uL6_CS"/>
</dbReference>
<proteinExistence type="inferred from homology"/>
<evidence type="ECO:0000259" key="10">
    <source>
        <dbReference type="Pfam" id="PF00347"/>
    </source>
</evidence>
<gene>
    <name evidence="11" type="primary">rp1F</name>
    <name evidence="11" type="ordered locus">BCI_0343</name>
</gene>
<evidence type="ECO:0000256" key="4">
    <source>
        <dbReference type="ARBA" id="ARBA00022980"/>
    </source>
</evidence>
<evidence type="ECO:0000256" key="2">
    <source>
        <dbReference type="ARBA" id="ARBA00022730"/>
    </source>
</evidence>
<evidence type="ECO:0000256" key="8">
    <source>
        <dbReference type="RuleBase" id="RU003869"/>
    </source>
</evidence>
<dbReference type="STRING" id="374463.BCI_0343"/>
<comment type="similarity">
    <text evidence="1 8">Belongs to the universal ribosomal protein uL6 family.</text>
</comment>
<organism evidence="11 12">
    <name type="scientific">Baumannia cicadellinicola subsp. Homalodisca coagulata</name>
    <dbReference type="NCBI Taxonomy" id="374463"/>
    <lineage>
        <taxon>Bacteria</taxon>
        <taxon>Pseudomonadati</taxon>
        <taxon>Pseudomonadota</taxon>
        <taxon>Gammaproteobacteria</taxon>
        <taxon>Candidatus Palibaumannia</taxon>
    </lineage>
</organism>
<keyword evidence="2 9" id="KW-0699">rRNA-binding</keyword>
<dbReference type="RefSeq" id="WP_011520524.1">
    <property type="nucleotide sequence ID" value="NC_007984.1"/>
</dbReference>
<dbReference type="NCBIfam" id="TIGR03654">
    <property type="entry name" value="L6_bact"/>
    <property type="match status" value="1"/>
</dbReference>
<comment type="function">
    <text evidence="9">This protein binds to the 23S rRNA, and is important in its secondary structure. It is located near the subunit interface in the base of the L7/L12 stalk, and near the tRNA binding site of the peptidyltransferase center.</text>
</comment>
<dbReference type="Pfam" id="PF00347">
    <property type="entry name" value="Ribosomal_L6"/>
    <property type="match status" value="2"/>
</dbReference>
<keyword evidence="4 8" id="KW-0689">Ribosomal protein</keyword>
<dbReference type="FunFam" id="3.90.930.12:FF:000002">
    <property type="entry name" value="50S ribosomal protein L6"/>
    <property type="match status" value="1"/>
</dbReference>
<evidence type="ECO:0000256" key="3">
    <source>
        <dbReference type="ARBA" id="ARBA00022884"/>
    </source>
</evidence>
<evidence type="ECO:0000256" key="5">
    <source>
        <dbReference type="ARBA" id="ARBA00023274"/>
    </source>
</evidence>
<dbReference type="Proteomes" id="UP000002427">
    <property type="component" value="Chromosome"/>
</dbReference>
<evidence type="ECO:0000256" key="6">
    <source>
        <dbReference type="ARBA" id="ARBA00035454"/>
    </source>
</evidence>
<dbReference type="PRINTS" id="PR00059">
    <property type="entry name" value="RIBOSOMALL6"/>
</dbReference>
<accession>Q1LTC3</accession>
<dbReference type="PIRSF" id="PIRSF002162">
    <property type="entry name" value="Ribosomal_L6"/>
    <property type="match status" value="1"/>
</dbReference>
<dbReference type="PROSITE" id="PS00525">
    <property type="entry name" value="RIBOSOMAL_L6_1"/>
    <property type="match status" value="1"/>
</dbReference>
<dbReference type="GO" id="GO:0002181">
    <property type="term" value="P:cytoplasmic translation"/>
    <property type="evidence" value="ECO:0007669"/>
    <property type="project" value="TreeGrafter"/>
</dbReference>
<dbReference type="InterPro" id="IPR019906">
    <property type="entry name" value="Ribosomal_uL6_bac-type"/>
</dbReference>
<dbReference type="KEGG" id="bci:BCI_0343"/>
<dbReference type="Gene3D" id="3.90.930.12">
    <property type="entry name" value="Ribosomal protein L6, alpha-beta domain"/>
    <property type="match status" value="2"/>
</dbReference>
<keyword evidence="3 9" id="KW-0694">RNA-binding</keyword>
<dbReference type="InterPro" id="IPR020040">
    <property type="entry name" value="Ribosomal_uL6_a/b-dom"/>
</dbReference>